<gene>
    <name evidence="1" type="ORF">KL86APRO_10101</name>
</gene>
<dbReference type="AlphaFoldDB" id="A0A212IVM3"/>
<organism evidence="1">
    <name type="scientific">uncultured Alphaproteobacteria bacterium</name>
    <dbReference type="NCBI Taxonomy" id="91750"/>
    <lineage>
        <taxon>Bacteria</taxon>
        <taxon>Pseudomonadati</taxon>
        <taxon>Pseudomonadota</taxon>
        <taxon>Alphaproteobacteria</taxon>
        <taxon>environmental samples</taxon>
    </lineage>
</organism>
<reference evidence="1" key="1">
    <citation type="submission" date="2016-04" db="EMBL/GenBank/DDBJ databases">
        <authorList>
            <person name="Evans L.H."/>
            <person name="Alamgir A."/>
            <person name="Owens N."/>
            <person name="Weber N.D."/>
            <person name="Virtaneva K."/>
            <person name="Barbian K."/>
            <person name="Babar A."/>
            <person name="Rosenke K."/>
        </authorList>
    </citation>
    <scope>NUCLEOTIDE SEQUENCE</scope>
    <source>
        <strain evidence="1">86</strain>
    </source>
</reference>
<name>A0A212IVM3_9PROT</name>
<dbReference type="EMBL" id="FLUO01000001">
    <property type="protein sequence ID" value="SBV91243.1"/>
    <property type="molecule type" value="Genomic_DNA"/>
</dbReference>
<evidence type="ECO:0000313" key="1">
    <source>
        <dbReference type="EMBL" id="SBV91243.1"/>
    </source>
</evidence>
<proteinExistence type="predicted"/>
<accession>A0A212IVM3</accession>
<protein>
    <submittedName>
        <fullName evidence="1">Uncharacterized protein</fullName>
    </submittedName>
</protein>
<sequence>MNKDRRSRLSEIREQLSTLAEAIQDICAEEQEAFDNLPDSFQGRERGDAMQTAIDSMENAASGVEDAIGELQNVEG</sequence>